<evidence type="ECO:0000256" key="1">
    <source>
        <dbReference type="ARBA" id="ARBA00023157"/>
    </source>
</evidence>
<dbReference type="PANTHER" id="PTHR24255">
    <property type="entry name" value="COMPLEMENT COMPONENT 1, S SUBCOMPONENT-RELATED"/>
    <property type="match status" value="1"/>
</dbReference>
<dbReference type="PANTHER" id="PTHR24255:SF31">
    <property type="entry name" value="CUBILIN-LIKE PROTEIN"/>
    <property type="match status" value="1"/>
</dbReference>
<dbReference type="EMBL" id="JBEUOH010000016">
    <property type="protein sequence ID" value="KAL0871621.1"/>
    <property type="molecule type" value="Genomic_DNA"/>
</dbReference>
<reference evidence="2 3" key="1">
    <citation type="submission" date="2024-06" db="EMBL/GenBank/DDBJ databases">
        <title>A chromosome-level genome assembly of beet webworm, Loxostege sticticalis.</title>
        <authorList>
            <person name="Zhang Y."/>
        </authorList>
    </citation>
    <scope>NUCLEOTIDE SEQUENCE [LARGE SCALE GENOMIC DNA]</scope>
    <source>
        <strain evidence="2">AQ026</strain>
        <tissue evidence="2">Whole body</tissue>
    </source>
</reference>
<dbReference type="SUPFAM" id="SSF49854">
    <property type="entry name" value="Spermadhesin, CUB domain"/>
    <property type="match status" value="1"/>
</dbReference>
<evidence type="ECO:0000313" key="3">
    <source>
        <dbReference type="Proteomes" id="UP001549920"/>
    </source>
</evidence>
<dbReference type="InterPro" id="IPR035914">
    <property type="entry name" value="Sperma_CUB_dom_sf"/>
</dbReference>
<accession>A0ABR3HMK9</accession>
<protein>
    <submittedName>
        <fullName evidence="2">Uncharacterized protein</fullName>
    </submittedName>
</protein>
<keyword evidence="3" id="KW-1185">Reference proteome</keyword>
<organism evidence="2 3">
    <name type="scientific">Loxostege sticticalis</name>
    <name type="common">Beet webworm moth</name>
    <dbReference type="NCBI Taxonomy" id="481309"/>
    <lineage>
        <taxon>Eukaryota</taxon>
        <taxon>Metazoa</taxon>
        <taxon>Ecdysozoa</taxon>
        <taxon>Arthropoda</taxon>
        <taxon>Hexapoda</taxon>
        <taxon>Insecta</taxon>
        <taxon>Pterygota</taxon>
        <taxon>Neoptera</taxon>
        <taxon>Endopterygota</taxon>
        <taxon>Lepidoptera</taxon>
        <taxon>Glossata</taxon>
        <taxon>Ditrysia</taxon>
        <taxon>Pyraloidea</taxon>
        <taxon>Crambidae</taxon>
        <taxon>Pyraustinae</taxon>
        <taxon>Loxostege</taxon>
    </lineage>
</organism>
<name>A0ABR3HMK9_LOXSC</name>
<dbReference type="Proteomes" id="UP001549920">
    <property type="component" value="Unassembled WGS sequence"/>
</dbReference>
<gene>
    <name evidence="2" type="ORF">ABMA27_004147</name>
</gene>
<proteinExistence type="predicted"/>
<dbReference type="Gene3D" id="2.60.120.290">
    <property type="entry name" value="Spermadhesin, CUB domain"/>
    <property type="match status" value="1"/>
</dbReference>
<evidence type="ECO:0000313" key="2">
    <source>
        <dbReference type="EMBL" id="KAL0871621.1"/>
    </source>
</evidence>
<comment type="caution">
    <text evidence="2">The sequence shown here is derived from an EMBL/GenBank/DDBJ whole genome shotgun (WGS) entry which is preliminary data.</text>
</comment>
<keyword evidence="1" id="KW-1015">Disulfide bond</keyword>
<sequence>MLTEHEPHCSYDFLEIIETGVDNGTEHGEWMLEDHHDSYSAENEVWEEPEYLLPESDSTSAGWSRDAHATRARRLCGDWGGKLKLLTYQSKSNELRLRFRSDHSRHFAGYKAKITVADCEYTPFYVMAQNHHIVKARPMPSSDASAATGAGS</sequence>